<dbReference type="Pfam" id="PF00931">
    <property type="entry name" value="NB-ARC"/>
    <property type="match status" value="1"/>
</dbReference>
<dbReference type="InterPro" id="IPR042197">
    <property type="entry name" value="Apaf_helical"/>
</dbReference>
<evidence type="ECO:0000256" key="5">
    <source>
        <dbReference type="ARBA" id="ARBA00022840"/>
    </source>
</evidence>
<organism evidence="10 11">
    <name type="scientific">Stylosanthes scabra</name>
    <dbReference type="NCBI Taxonomy" id="79078"/>
    <lineage>
        <taxon>Eukaryota</taxon>
        <taxon>Viridiplantae</taxon>
        <taxon>Streptophyta</taxon>
        <taxon>Embryophyta</taxon>
        <taxon>Tracheophyta</taxon>
        <taxon>Spermatophyta</taxon>
        <taxon>Magnoliopsida</taxon>
        <taxon>eudicotyledons</taxon>
        <taxon>Gunneridae</taxon>
        <taxon>Pentapetalae</taxon>
        <taxon>rosids</taxon>
        <taxon>fabids</taxon>
        <taxon>Fabales</taxon>
        <taxon>Fabaceae</taxon>
        <taxon>Papilionoideae</taxon>
        <taxon>50 kb inversion clade</taxon>
        <taxon>dalbergioids sensu lato</taxon>
        <taxon>Dalbergieae</taxon>
        <taxon>Pterocarpus clade</taxon>
        <taxon>Stylosanthes</taxon>
    </lineage>
</organism>
<dbReference type="InterPro" id="IPR056789">
    <property type="entry name" value="LRR_R13L1-DRL21"/>
</dbReference>
<evidence type="ECO:0000256" key="3">
    <source>
        <dbReference type="ARBA" id="ARBA00022741"/>
    </source>
</evidence>
<dbReference type="InterPro" id="IPR002182">
    <property type="entry name" value="NB-ARC"/>
</dbReference>
<feature type="domain" description="R13L1/DRL21-like LRR repeat region" evidence="9">
    <location>
        <begin position="692"/>
        <end position="815"/>
    </location>
</feature>
<dbReference type="PANTHER" id="PTHR36766">
    <property type="entry name" value="PLANT BROAD-SPECTRUM MILDEW RESISTANCE PROTEIN RPW8"/>
    <property type="match status" value="1"/>
</dbReference>
<keyword evidence="3" id="KW-0547">Nucleotide-binding</keyword>
<dbReference type="Gene3D" id="3.80.10.10">
    <property type="entry name" value="Ribonuclease Inhibitor"/>
    <property type="match status" value="3"/>
</dbReference>
<dbReference type="Gene3D" id="1.10.8.430">
    <property type="entry name" value="Helical domain of apoptotic protease-activating factors"/>
    <property type="match status" value="1"/>
</dbReference>
<dbReference type="Pfam" id="PF18052">
    <property type="entry name" value="Rx_N"/>
    <property type="match status" value="1"/>
</dbReference>
<evidence type="ECO:0000256" key="1">
    <source>
        <dbReference type="ARBA" id="ARBA00022614"/>
    </source>
</evidence>
<dbReference type="SUPFAM" id="SSF52058">
    <property type="entry name" value="L domain-like"/>
    <property type="match status" value="2"/>
</dbReference>
<dbReference type="Pfam" id="PF25019">
    <property type="entry name" value="LRR_R13L1-DRL21"/>
    <property type="match status" value="1"/>
</dbReference>
<dbReference type="Gene3D" id="3.40.50.300">
    <property type="entry name" value="P-loop containing nucleotide triphosphate hydrolases"/>
    <property type="match status" value="1"/>
</dbReference>
<dbReference type="InterPro" id="IPR036388">
    <property type="entry name" value="WH-like_DNA-bd_sf"/>
</dbReference>
<keyword evidence="1" id="KW-0433">Leucine-rich repeat</keyword>
<evidence type="ECO:0000259" key="8">
    <source>
        <dbReference type="Pfam" id="PF23559"/>
    </source>
</evidence>
<comment type="caution">
    <text evidence="10">The sequence shown here is derived from an EMBL/GenBank/DDBJ whole genome shotgun (WGS) entry which is preliminary data.</text>
</comment>
<dbReference type="SUPFAM" id="SSF52540">
    <property type="entry name" value="P-loop containing nucleoside triphosphate hydrolases"/>
    <property type="match status" value="1"/>
</dbReference>
<dbReference type="Gene3D" id="1.10.10.10">
    <property type="entry name" value="Winged helix-like DNA-binding domain superfamily/Winged helix DNA-binding domain"/>
    <property type="match status" value="1"/>
</dbReference>
<feature type="domain" description="Disease resistance N-terminal" evidence="7">
    <location>
        <begin position="14"/>
        <end position="101"/>
    </location>
</feature>
<evidence type="ECO:0000259" key="7">
    <source>
        <dbReference type="Pfam" id="PF18052"/>
    </source>
</evidence>
<dbReference type="Pfam" id="PF23559">
    <property type="entry name" value="WHD_DRP"/>
    <property type="match status" value="1"/>
</dbReference>
<feature type="domain" description="Disease resistance protein winged helix" evidence="8">
    <location>
        <begin position="434"/>
        <end position="501"/>
    </location>
</feature>
<dbReference type="Gene3D" id="1.20.5.4130">
    <property type="match status" value="1"/>
</dbReference>
<accession>A0ABU6XU36</accession>
<keyword evidence="11" id="KW-1185">Reference proteome</keyword>
<evidence type="ECO:0000256" key="2">
    <source>
        <dbReference type="ARBA" id="ARBA00022737"/>
    </source>
</evidence>
<dbReference type="InterPro" id="IPR032675">
    <property type="entry name" value="LRR_dom_sf"/>
</dbReference>
<dbReference type="InterPro" id="IPR041118">
    <property type="entry name" value="Rx_N"/>
</dbReference>
<dbReference type="PRINTS" id="PR00364">
    <property type="entry name" value="DISEASERSIST"/>
</dbReference>
<keyword evidence="4" id="KW-0611">Plant defense</keyword>
<reference evidence="10 11" key="1">
    <citation type="journal article" date="2023" name="Plants (Basel)">
        <title>Bridging the Gap: Combining Genomics and Transcriptomics Approaches to Understand Stylosanthes scabra, an Orphan Legume from the Brazilian Caatinga.</title>
        <authorList>
            <person name="Ferreira-Neto J.R.C."/>
            <person name="da Silva M.D."/>
            <person name="Binneck E."/>
            <person name="de Melo N.F."/>
            <person name="da Silva R.H."/>
            <person name="de Melo A.L.T.M."/>
            <person name="Pandolfi V."/>
            <person name="Bustamante F.O."/>
            <person name="Brasileiro-Vidal A.C."/>
            <person name="Benko-Iseppon A.M."/>
        </authorList>
    </citation>
    <scope>NUCLEOTIDE SEQUENCE [LARGE SCALE GENOMIC DNA]</scope>
    <source>
        <tissue evidence="10">Leaves</tissue>
    </source>
</reference>
<dbReference type="Proteomes" id="UP001341840">
    <property type="component" value="Unassembled WGS sequence"/>
</dbReference>
<gene>
    <name evidence="10" type="ORF">PIB30_080860</name>
</gene>
<keyword evidence="5" id="KW-0067">ATP-binding</keyword>
<proteinExistence type="predicted"/>
<protein>
    <submittedName>
        <fullName evidence="10">Uncharacterized protein</fullName>
    </submittedName>
</protein>
<name>A0ABU6XU36_9FABA</name>
<keyword evidence="2" id="KW-0677">Repeat</keyword>
<evidence type="ECO:0000256" key="4">
    <source>
        <dbReference type="ARBA" id="ARBA00022821"/>
    </source>
</evidence>
<evidence type="ECO:0000259" key="6">
    <source>
        <dbReference type="Pfam" id="PF00931"/>
    </source>
</evidence>
<dbReference type="PANTHER" id="PTHR36766:SF51">
    <property type="entry name" value="DISEASE RESISTANCE RPP13-LIKE PROTEIN 1"/>
    <property type="match status" value="1"/>
</dbReference>
<evidence type="ECO:0000313" key="10">
    <source>
        <dbReference type="EMBL" id="MED6199973.1"/>
    </source>
</evidence>
<evidence type="ECO:0000259" key="9">
    <source>
        <dbReference type="Pfam" id="PF25019"/>
    </source>
</evidence>
<dbReference type="InterPro" id="IPR058922">
    <property type="entry name" value="WHD_DRP"/>
</dbReference>
<dbReference type="InterPro" id="IPR027417">
    <property type="entry name" value="P-loop_NTPase"/>
</dbReference>
<feature type="domain" description="NB-ARC" evidence="6">
    <location>
        <begin position="178"/>
        <end position="351"/>
    </location>
</feature>
<evidence type="ECO:0000313" key="11">
    <source>
        <dbReference type="Proteomes" id="UP001341840"/>
    </source>
</evidence>
<dbReference type="EMBL" id="JASCZI010212639">
    <property type="protein sequence ID" value="MED6199973.1"/>
    <property type="molecule type" value="Genomic_DNA"/>
</dbReference>
<sequence>MAAAIVGEALLSAALQALVGKITTEISEFYGSKNLLDESLLEKLKLTLLSLHAFLDDAEEKQIKNASVKAWLDELTQALFDADDLIDDIATEALRRKVEARYHQTVKAKVRNVLSSPFKWPYRELNSKMQKMFERLEHFAQRAHNLPLERGVSSSVWRATPTNSAVNDSVICGRNDEKQNLKEYLLSKGDVAGSVTKIGVLAIVGMGGVGKTTLAKLVYNDAQVTERFDMQAWVSVSRDFDIVKLAKSLLESVTSAATNFDNFDTLGAQLQKNLSGKKFLFVLDDIWNAGYVDWTNLMHVFNVGQMGSKIIVTTRHENVVDVVRAMETCRLEPMANEDCWTLLSKHAFGAQKCTELSSNLREIGKKIAEKCGGLPLAAVALGGLLGTKLSTNHWNKVLNSSIWHLTVKEVQPALLLSYHFLPASLKQCFAYCAIFPKKSELQKEKLVQLWMAQGFVYFSQNEKSIEEIGGEYFDELVARSLIRRSVDGQHFEMHDLFNDLATMVSSPYCKRCEDQNPVENQNKIRQLSYKKGMFNHLGKLDSLHRLKGLPTFLALPFIDLHSNYYLANDLLHALLLVLKQLRVLSLSNYRNVTELPSSIGNLKHLRYLDLSYTDIKRLSPSICKLYNLHTLLLSHCQDLVELPNEIGKLVNLRRLDIDGTKLQEMPVEIAKLENLQIMTRFIVSKEYSGLKLAEMRNFPHLQGKLCISKLENVVDPSNAYQANLKEKKQIEELSLEWSDSILEDSQQVVLEHLQPSTNLKNLTVKCYGGTSFPNWLGDSSFGNIVNMRIKDCHHCSSLPPLGQLLSLKELSISGMTSVKAIGSEFYGSNSPSFQPFPSLQFLYFALMPKWEEWKMIDGITSEFPRLSKLYLRSCPKLKGNLPINLPCLIRLDVEDCSLLESQFPVEEDGRNIMRSFNLFSEFILNFNSLQELYIYAIPSLTTFPNNGLPKMLKTLSLKDCKSLEFPTLDFLRGCKALEDLTIRSSCCSMTSFPLGSLPMLKRLQLWKCKNLKSISIFEEAAASQSLMFLEYLSIDECHELESISLLNLSTPNLSYFSVGKCGKISSLPEPINNLTGLQTLWIRELPNLQSIAEEGLPMNLRTLGIGNEEGLYSNTAITKWGLERLTSLSFLHIRGEYMVKKLMEMEVSVLPNSLQTLIIRAAHEIQHLDGKWLQHLASLKRLSLLECDKLMSLPKEGLPSSISYLEMMGCPMLKANYQRKKGKEWHKIAHISLIISDW</sequence>